<feature type="region of interest" description="Disordered" evidence="1">
    <location>
        <begin position="1"/>
        <end position="21"/>
    </location>
</feature>
<reference evidence="2 3" key="1">
    <citation type="submission" date="2018-11" db="EMBL/GenBank/DDBJ databases">
        <title>Microbial catabolism of amino acid.</title>
        <authorList>
            <person name="Hibi M."/>
            <person name="Ogawa J."/>
        </authorList>
    </citation>
    <scope>NUCLEOTIDE SEQUENCE [LARGE SCALE GENOMIC DNA]</scope>
    <source>
        <strain evidence="2 3">C31-06</strain>
    </source>
</reference>
<protein>
    <submittedName>
        <fullName evidence="2">Uncharacterized protein</fullName>
    </submittedName>
</protein>
<dbReference type="EMBL" id="BHYM01000002">
    <property type="protein sequence ID" value="GCE36544.1"/>
    <property type="molecule type" value="Genomic_DNA"/>
</dbReference>
<name>A0A402BYW9_RHOWR</name>
<dbReference type="Proteomes" id="UP000287519">
    <property type="component" value="Unassembled WGS sequence"/>
</dbReference>
<proteinExistence type="predicted"/>
<keyword evidence="3" id="KW-1185">Reference proteome</keyword>
<dbReference type="AlphaFoldDB" id="A0A402BYW9"/>
<sequence length="71" mass="7788">MHRDHESTALTSVRSSSNTSRSWSLRAVPVTRDSMWRCGSWCTRPPTAHSAGRHAGEVFEVVGTVLYGLGT</sequence>
<evidence type="ECO:0000313" key="2">
    <source>
        <dbReference type="EMBL" id="GCE36544.1"/>
    </source>
</evidence>
<comment type="caution">
    <text evidence="2">The sequence shown here is derived from an EMBL/GenBank/DDBJ whole genome shotgun (WGS) entry which is preliminary data.</text>
</comment>
<organism evidence="2 3">
    <name type="scientific">Rhodococcus wratislaviensis</name>
    <name type="common">Tsukamurella wratislaviensis</name>
    <dbReference type="NCBI Taxonomy" id="44752"/>
    <lineage>
        <taxon>Bacteria</taxon>
        <taxon>Bacillati</taxon>
        <taxon>Actinomycetota</taxon>
        <taxon>Actinomycetes</taxon>
        <taxon>Mycobacteriales</taxon>
        <taxon>Nocardiaceae</taxon>
        <taxon>Rhodococcus</taxon>
    </lineage>
</organism>
<gene>
    <name evidence="2" type="ORF">Rhow_001910</name>
</gene>
<evidence type="ECO:0000256" key="1">
    <source>
        <dbReference type="SAM" id="MobiDB-lite"/>
    </source>
</evidence>
<feature type="compositionally biased region" description="Low complexity" evidence="1">
    <location>
        <begin position="12"/>
        <end position="21"/>
    </location>
</feature>
<evidence type="ECO:0000313" key="3">
    <source>
        <dbReference type="Proteomes" id="UP000287519"/>
    </source>
</evidence>
<accession>A0A402BYW9</accession>